<feature type="domain" description="DUF2846" evidence="2">
    <location>
        <begin position="47"/>
        <end position="125"/>
    </location>
</feature>
<proteinExistence type="predicted"/>
<sequence length="150" mass="16033">MRSMFSRSIVLSLLMLPAMSMAQEANGTTAAATAAPAANALIAAAPQDKGQIVFFREPKFVGAAVGFKVREGEAELGKLRNGRYFVVTAEPGKHEYNMHGETKDVLTLEIEPGETYYVQASIGMGLVAGRPNLAPSDEATFLSKKLKIAD</sequence>
<keyword evidence="1" id="KW-0732">Signal</keyword>
<protein>
    <recommendedName>
        <fullName evidence="2">DUF2846 domain-containing protein</fullName>
    </recommendedName>
</protein>
<organism evidence="3 4">
    <name type="scientific">Lysobacter panacisoli</name>
    <dbReference type="NCBI Taxonomy" id="1255263"/>
    <lineage>
        <taxon>Bacteria</taxon>
        <taxon>Pseudomonadati</taxon>
        <taxon>Pseudomonadota</taxon>
        <taxon>Gammaproteobacteria</taxon>
        <taxon>Lysobacterales</taxon>
        <taxon>Lysobacteraceae</taxon>
        <taxon>Lysobacter</taxon>
    </lineage>
</organism>
<reference evidence="4" key="1">
    <citation type="journal article" date="2019" name="Int. J. Syst. Evol. Microbiol.">
        <title>The Global Catalogue of Microorganisms (GCM) 10K type strain sequencing project: providing services to taxonomists for standard genome sequencing and annotation.</title>
        <authorList>
            <consortium name="The Broad Institute Genomics Platform"/>
            <consortium name="The Broad Institute Genome Sequencing Center for Infectious Disease"/>
            <person name="Wu L."/>
            <person name="Ma J."/>
        </authorList>
    </citation>
    <scope>NUCLEOTIDE SEQUENCE [LARGE SCALE GENOMIC DNA]</scope>
    <source>
        <strain evidence="4">JCM 19212</strain>
    </source>
</reference>
<accession>A0ABP9LTS2</accession>
<name>A0ABP9LTS2_9GAMM</name>
<dbReference type="InterPro" id="IPR022548">
    <property type="entry name" value="DUF2846"/>
</dbReference>
<comment type="caution">
    <text evidence="3">The sequence shown here is derived from an EMBL/GenBank/DDBJ whole genome shotgun (WGS) entry which is preliminary data.</text>
</comment>
<dbReference type="Pfam" id="PF11008">
    <property type="entry name" value="DUF2846"/>
    <property type="match status" value="1"/>
</dbReference>
<evidence type="ECO:0000259" key="2">
    <source>
        <dbReference type="Pfam" id="PF11008"/>
    </source>
</evidence>
<evidence type="ECO:0000313" key="3">
    <source>
        <dbReference type="EMBL" id="GAA5081997.1"/>
    </source>
</evidence>
<evidence type="ECO:0000313" key="4">
    <source>
        <dbReference type="Proteomes" id="UP001501083"/>
    </source>
</evidence>
<evidence type="ECO:0000256" key="1">
    <source>
        <dbReference type="SAM" id="SignalP"/>
    </source>
</evidence>
<keyword evidence="4" id="KW-1185">Reference proteome</keyword>
<dbReference type="RefSeq" id="WP_158984260.1">
    <property type="nucleotide sequence ID" value="NZ_BAABKY010000006.1"/>
</dbReference>
<feature type="signal peptide" evidence="1">
    <location>
        <begin position="1"/>
        <end position="22"/>
    </location>
</feature>
<dbReference type="EMBL" id="BAABKY010000006">
    <property type="protein sequence ID" value="GAA5081997.1"/>
    <property type="molecule type" value="Genomic_DNA"/>
</dbReference>
<dbReference type="Proteomes" id="UP001501083">
    <property type="component" value="Unassembled WGS sequence"/>
</dbReference>
<feature type="chain" id="PRO_5046454120" description="DUF2846 domain-containing protein" evidence="1">
    <location>
        <begin position="23"/>
        <end position="150"/>
    </location>
</feature>
<gene>
    <name evidence="3" type="ORF">GCM10025759_32930</name>
</gene>